<comment type="subunit">
    <text evidence="2 7">Homodimer.</text>
</comment>
<dbReference type="Gene3D" id="2.30.110.10">
    <property type="entry name" value="Electron Transport, Fmn-binding Protein, Chain A"/>
    <property type="match status" value="1"/>
</dbReference>
<gene>
    <name evidence="7 12" type="primary">pdxH</name>
    <name evidence="12" type="ORF">GD597_13400</name>
</gene>
<feature type="binding site" evidence="7 9">
    <location>
        <position position="84"/>
    </location>
    <ligand>
        <name>FMN</name>
        <dbReference type="ChEBI" id="CHEBI:58210"/>
    </ligand>
</feature>
<evidence type="ECO:0000256" key="9">
    <source>
        <dbReference type="PIRSR" id="PIRSR000190-2"/>
    </source>
</evidence>
<comment type="pathway">
    <text evidence="7">Cofactor metabolism; pyridoxal 5'-phosphate salvage; pyridoxal 5'-phosphate from pyridoxine 5'-phosphate: step 1/1.</text>
</comment>
<keyword evidence="3 7" id="KW-0285">Flavoprotein</keyword>
<comment type="catalytic activity">
    <reaction evidence="7">
        <text>pyridoxamine 5'-phosphate + O2 + H2O = pyridoxal 5'-phosphate + H2O2 + NH4(+)</text>
        <dbReference type="Rhea" id="RHEA:15817"/>
        <dbReference type="ChEBI" id="CHEBI:15377"/>
        <dbReference type="ChEBI" id="CHEBI:15379"/>
        <dbReference type="ChEBI" id="CHEBI:16240"/>
        <dbReference type="ChEBI" id="CHEBI:28938"/>
        <dbReference type="ChEBI" id="CHEBI:58451"/>
        <dbReference type="ChEBI" id="CHEBI:597326"/>
        <dbReference type="EC" id="1.4.3.5"/>
    </reaction>
</comment>
<dbReference type="NCBIfam" id="NF004231">
    <property type="entry name" value="PRK05679.1"/>
    <property type="match status" value="1"/>
</dbReference>
<evidence type="ECO:0000256" key="5">
    <source>
        <dbReference type="ARBA" id="ARBA00023002"/>
    </source>
</evidence>
<dbReference type="RefSeq" id="WP_171608404.1">
    <property type="nucleotide sequence ID" value="NZ_WHPF01000009.1"/>
</dbReference>
<dbReference type="PROSITE" id="PS01064">
    <property type="entry name" value="PYRIDOX_OXIDASE"/>
    <property type="match status" value="1"/>
</dbReference>
<comment type="caution">
    <text evidence="7">Lacks conserved residue(s) required for the propagation of feature annotation.</text>
</comment>
<evidence type="ECO:0000256" key="8">
    <source>
        <dbReference type="PIRSR" id="PIRSR000190-1"/>
    </source>
</evidence>
<dbReference type="GO" id="GO:0010181">
    <property type="term" value="F:FMN binding"/>
    <property type="evidence" value="ECO:0007669"/>
    <property type="project" value="UniProtKB-UniRule"/>
</dbReference>
<dbReference type="InterPro" id="IPR011576">
    <property type="entry name" value="Pyridox_Oxase_N"/>
</dbReference>
<comment type="caution">
    <text evidence="12">The sequence shown here is derived from an EMBL/GenBank/DDBJ whole genome shotgun (WGS) entry which is preliminary data.</text>
</comment>
<feature type="binding site" evidence="7 8">
    <location>
        <position position="67"/>
    </location>
    <ligand>
        <name>substrate</name>
    </ligand>
</feature>
<dbReference type="GO" id="GO:0008615">
    <property type="term" value="P:pyridoxine biosynthetic process"/>
    <property type="evidence" value="ECO:0007669"/>
    <property type="project" value="UniProtKB-UniRule"/>
</dbReference>
<dbReference type="FunFam" id="2.30.110.10:FF:000020">
    <property type="entry name" value="PNPO isoform 11"/>
    <property type="match status" value="1"/>
</dbReference>
<dbReference type="InterPro" id="IPR019576">
    <property type="entry name" value="Pyridoxamine_oxidase_dimer_C"/>
</dbReference>
<feature type="binding site" evidence="7 9">
    <location>
        <position position="106"/>
    </location>
    <ligand>
        <name>FMN</name>
        <dbReference type="ChEBI" id="CHEBI:58210"/>
    </ligand>
</feature>
<dbReference type="GO" id="GO:0004733">
    <property type="term" value="F:pyridoxamine phosphate oxidase activity"/>
    <property type="evidence" value="ECO:0007669"/>
    <property type="project" value="UniProtKB-UniRule"/>
</dbReference>
<dbReference type="UniPathway" id="UPA01068">
    <property type="reaction ID" value="UER00304"/>
</dbReference>
<dbReference type="SUPFAM" id="SSF50475">
    <property type="entry name" value="FMN-binding split barrel"/>
    <property type="match status" value="1"/>
</dbReference>
<dbReference type="InterPro" id="IPR000659">
    <property type="entry name" value="Pyridox_Oxase"/>
</dbReference>
<keyword evidence="5 7" id="KW-0560">Oxidoreductase</keyword>
<feature type="binding site" evidence="7 9">
    <location>
        <position position="195"/>
    </location>
    <ligand>
        <name>FMN</name>
        <dbReference type="ChEBI" id="CHEBI:58210"/>
    </ligand>
</feature>
<dbReference type="NCBIfam" id="TIGR00558">
    <property type="entry name" value="pdxH"/>
    <property type="match status" value="1"/>
</dbReference>
<dbReference type="EC" id="1.4.3.5" evidence="7"/>
<evidence type="ECO:0000256" key="1">
    <source>
        <dbReference type="ARBA" id="ARBA00007301"/>
    </source>
</evidence>
<evidence type="ECO:0000256" key="7">
    <source>
        <dbReference type="HAMAP-Rule" id="MF_01629"/>
    </source>
</evidence>
<feature type="binding site" evidence="7 9">
    <location>
        <begin position="62"/>
        <end position="67"/>
    </location>
    <ligand>
        <name>FMN</name>
        <dbReference type="ChEBI" id="CHEBI:58210"/>
    </ligand>
</feature>
<keyword evidence="4 7" id="KW-0288">FMN</keyword>
<feature type="binding site" evidence="7 8">
    <location>
        <position position="132"/>
    </location>
    <ligand>
        <name>substrate</name>
    </ligand>
</feature>
<dbReference type="PANTHER" id="PTHR10851">
    <property type="entry name" value="PYRIDOXINE-5-PHOSPHATE OXIDASE"/>
    <property type="match status" value="1"/>
</dbReference>
<comment type="pathway">
    <text evidence="7">Cofactor metabolism; pyridoxal 5'-phosphate salvage; pyridoxal 5'-phosphate from pyridoxamine 5'-phosphate: step 1/1.</text>
</comment>
<dbReference type="Proteomes" id="UP000598971">
    <property type="component" value="Unassembled WGS sequence"/>
</dbReference>
<evidence type="ECO:0000313" key="13">
    <source>
        <dbReference type="Proteomes" id="UP000598971"/>
    </source>
</evidence>
<dbReference type="Pfam" id="PF10590">
    <property type="entry name" value="PNP_phzG_C"/>
    <property type="match status" value="1"/>
</dbReference>
<feature type="binding site" evidence="7 9">
    <location>
        <begin position="141"/>
        <end position="142"/>
    </location>
    <ligand>
        <name>FMN</name>
        <dbReference type="ChEBI" id="CHEBI:58210"/>
    </ligand>
</feature>
<keyword evidence="6 7" id="KW-0664">Pyridoxine biosynthesis</keyword>
<dbReference type="HAMAP" id="MF_01629">
    <property type="entry name" value="PdxH"/>
    <property type="match status" value="1"/>
</dbReference>
<feature type="binding site" evidence="8">
    <location>
        <begin position="9"/>
        <end position="12"/>
    </location>
    <ligand>
        <name>substrate</name>
    </ligand>
</feature>
<proteinExistence type="inferred from homology"/>
<dbReference type="PIRSF" id="PIRSF000190">
    <property type="entry name" value="Pyd_amn-ph_oxd"/>
    <property type="match status" value="1"/>
</dbReference>
<organism evidence="12 13">
    <name type="scientific">Limnovirga soli</name>
    <dbReference type="NCBI Taxonomy" id="2656915"/>
    <lineage>
        <taxon>Bacteria</taxon>
        <taxon>Pseudomonadati</taxon>
        <taxon>Bacteroidota</taxon>
        <taxon>Chitinophagia</taxon>
        <taxon>Chitinophagales</taxon>
        <taxon>Chitinophagaceae</taxon>
        <taxon>Limnovirga</taxon>
    </lineage>
</organism>
<dbReference type="Pfam" id="PF01243">
    <property type="entry name" value="PNPOx_N"/>
    <property type="match status" value="1"/>
</dbReference>
<protein>
    <recommendedName>
        <fullName evidence="7">Pyridoxine/pyridoxamine 5'-phosphate oxidase</fullName>
        <ecNumber evidence="7">1.4.3.5</ecNumber>
    </recommendedName>
    <alternativeName>
        <fullName evidence="7">PNP/PMP oxidase</fullName>
        <shortName evidence="7">PNPOx</shortName>
    </alternativeName>
    <alternativeName>
        <fullName evidence="7">Pyridoxal 5'-phosphate synthase</fullName>
    </alternativeName>
</protein>
<name>A0A8J8FIG3_9BACT</name>
<evidence type="ECO:0000256" key="6">
    <source>
        <dbReference type="ARBA" id="ARBA00023096"/>
    </source>
</evidence>
<evidence type="ECO:0000259" key="10">
    <source>
        <dbReference type="Pfam" id="PF01243"/>
    </source>
</evidence>
<comment type="similarity">
    <text evidence="1 7">Belongs to the pyridoxamine 5'-phosphate oxidase family.</text>
</comment>
<feature type="binding site" evidence="7 9">
    <location>
        <begin position="77"/>
        <end position="78"/>
    </location>
    <ligand>
        <name>FMN</name>
        <dbReference type="ChEBI" id="CHEBI:58210"/>
    </ligand>
</feature>
<evidence type="ECO:0000256" key="4">
    <source>
        <dbReference type="ARBA" id="ARBA00022643"/>
    </source>
</evidence>
<comment type="function">
    <text evidence="7">Catalyzes the oxidation of either pyridoxine 5'-phosphate (PNP) or pyridoxamine 5'-phosphate (PMP) into pyridoxal 5'-phosphate (PLP).</text>
</comment>
<feature type="domain" description="Pyridoxine 5'-phosphate oxidase dimerisation C-terminal" evidence="11">
    <location>
        <begin position="172"/>
        <end position="213"/>
    </location>
</feature>
<evidence type="ECO:0000259" key="11">
    <source>
        <dbReference type="Pfam" id="PF10590"/>
    </source>
</evidence>
<evidence type="ECO:0000256" key="3">
    <source>
        <dbReference type="ARBA" id="ARBA00022630"/>
    </source>
</evidence>
<dbReference type="InterPro" id="IPR012349">
    <property type="entry name" value="Split_barrel_FMN-bd"/>
</dbReference>
<dbReference type="EMBL" id="WHPF01000009">
    <property type="protein sequence ID" value="NNV56461.1"/>
    <property type="molecule type" value="Genomic_DNA"/>
</dbReference>
<dbReference type="PANTHER" id="PTHR10851:SF0">
    <property type="entry name" value="PYRIDOXINE-5'-PHOSPHATE OXIDASE"/>
    <property type="match status" value="1"/>
</dbReference>
<sequence>MKKEIADIRKDYQLESLTEQDVATNAIAQFTRWWDEAVKSEIDEVNAMTLATVSDKGIPAARIVLLKDYDENGFVFFTNYNSDKGMQLAANPHATLLFFWKELERQIRIEGVAEKVSAAESDDYFYSRPVGSRIGAWSSPQSRVIANREILEQNVATYANEFGENVPRPEHWGGYRIKPAVIEFWQGRSSRLHDRIRYTLTAENNWVIERLAP</sequence>
<feature type="binding site" evidence="7 8">
    <location>
        <begin position="191"/>
        <end position="193"/>
    </location>
    <ligand>
        <name>substrate</name>
    </ligand>
</feature>
<feature type="binding site" evidence="7 8">
    <location>
        <position position="128"/>
    </location>
    <ligand>
        <name>substrate</name>
    </ligand>
</feature>
<reference evidence="12" key="1">
    <citation type="submission" date="2019-10" db="EMBL/GenBank/DDBJ databases">
        <title>Draft genome sequence of Panacibacter sp. KCS-6.</title>
        <authorList>
            <person name="Yim K.J."/>
        </authorList>
    </citation>
    <scope>NUCLEOTIDE SEQUENCE</scope>
    <source>
        <strain evidence="12">KCS-6</strain>
    </source>
</reference>
<evidence type="ECO:0000256" key="2">
    <source>
        <dbReference type="ARBA" id="ARBA00011738"/>
    </source>
</evidence>
<accession>A0A8J8FIG3</accession>
<feature type="binding site" evidence="7 8">
    <location>
        <position position="124"/>
    </location>
    <ligand>
        <name>substrate</name>
    </ligand>
</feature>
<dbReference type="InterPro" id="IPR019740">
    <property type="entry name" value="Pyridox_Oxase_CS"/>
</dbReference>
<comment type="catalytic activity">
    <reaction evidence="7">
        <text>pyridoxine 5'-phosphate + O2 = pyridoxal 5'-phosphate + H2O2</text>
        <dbReference type="Rhea" id="RHEA:15149"/>
        <dbReference type="ChEBI" id="CHEBI:15379"/>
        <dbReference type="ChEBI" id="CHEBI:16240"/>
        <dbReference type="ChEBI" id="CHEBI:58589"/>
        <dbReference type="ChEBI" id="CHEBI:597326"/>
        <dbReference type="EC" id="1.4.3.5"/>
    </reaction>
</comment>
<feature type="binding site" evidence="7 9">
    <location>
        <position position="185"/>
    </location>
    <ligand>
        <name>FMN</name>
        <dbReference type="ChEBI" id="CHEBI:58210"/>
    </ligand>
</feature>
<evidence type="ECO:0000313" key="12">
    <source>
        <dbReference type="EMBL" id="NNV56461.1"/>
    </source>
</evidence>
<comment type="cofactor">
    <cofactor evidence="7 9">
        <name>FMN</name>
        <dbReference type="ChEBI" id="CHEBI:58210"/>
    </cofactor>
    <text evidence="7 9">Binds 1 FMN per subunit.</text>
</comment>
<feature type="domain" description="Pyridoxamine 5'-phosphate oxidase N-terminal" evidence="10">
    <location>
        <begin position="35"/>
        <end position="157"/>
    </location>
</feature>
<keyword evidence="13" id="KW-1185">Reference proteome</keyword>
<dbReference type="AlphaFoldDB" id="A0A8J8FIG3"/>